<evidence type="ECO:0000256" key="1">
    <source>
        <dbReference type="SAM" id="MobiDB-lite"/>
    </source>
</evidence>
<dbReference type="Proteomes" id="UP000494106">
    <property type="component" value="Unassembled WGS sequence"/>
</dbReference>
<reference evidence="3 4" key="1">
    <citation type="submission" date="2020-04" db="EMBL/GenBank/DDBJ databases">
        <authorList>
            <person name="Wallbank WR R."/>
            <person name="Pardo Diaz C."/>
            <person name="Kozak K."/>
            <person name="Martin S."/>
            <person name="Jiggins C."/>
            <person name="Moest M."/>
            <person name="Warren A I."/>
            <person name="Byers J.R.P. K."/>
            <person name="Montejo-Kovacevich G."/>
            <person name="Yen C E."/>
        </authorList>
    </citation>
    <scope>NUCLEOTIDE SEQUENCE [LARGE SCALE GENOMIC DNA]</scope>
</reference>
<dbReference type="OrthoDB" id="8180894at2759"/>
<feature type="compositionally biased region" description="Basic and acidic residues" evidence="1">
    <location>
        <begin position="264"/>
        <end position="275"/>
    </location>
</feature>
<dbReference type="AlphaFoldDB" id="A0A8S1AAY7"/>
<feature type="compositionally biased region" description="Basic residues" evidence="1">
    <location>
        <begin position="166"/>
        <end position="180"/>
    </location>
</feature>
<evidence type="ECO:0000313" key="3">
    <source>
        <dbReference type="EMBL" id="CAB3243747.1"/>
    </source>
</evidence>
<accession>A0A8S1AAY7</accession>
<dbReference type="EMBL" id="CADEBC010000519">
    <property type="protein sequence ID" value="CAB3243747.1"/>
    <property type="molecule type" value="Genomic_DNA"/>
</dbReference>
<feature type="signal peptide" evidence="2">
    <location>
        <begin position="1"/>
        <end position="27"/>
    </location>
</feature>
<feature type="chain" id="PRO_5035941538" evidence="2">
    <location>
        <begin position="28"/>
        <end position="368"/>
    </location>
</feature>
<name>A0A8S1AAY7_ARCPL</name>
<evidence type="ECO:0000256" key="2">
    <source>
        <dbReference type="SAM" id="SignalP"/>
    </source>
</evidence>
<proteinExistence type="predicted"/>
<feature type="compositionally biased region" description="Basic and acidic residues" evidence="1">
    <location>
        <begin position="181"/>
        <end position="191"/>
    </location>
</feature>
<sequence>MSQRLLDNTKWFWCLLALQAGWTWGQAQSGTRTPPSGNPSTVEAQAKFFQDFFSVQLSPYKMEFGHVCEDPDTWEQRYEKKDFKNHRDMGKVRWGDKKGGYGEHYWDLNHAGHSGDNGNDGYDSHDSPYHDSSNSDPYDEPSENSPQYGPDDYDSEKSSYEESGRAKRAHPKIKVDRKHHKESETYEETSKPSKQKRKNKEELQAAAVESEEEYSEDTEEEEEETDDTYEKPKRHHRRKHDENQHQTNHKQPKEKKQFVLVVSQKDDSEKQKQHLEQPQFSSKQSEPSQYVPKKQSDISQYAPQYQPEHPQYVPYENGAGIRQYQQPEISAASTVPRLFLEPSTGHVVDRATGQAYVLQPILAPKKYN</sequence>
<feature type="compositionally biased region" description="Acidic residues" evidence="1">
    <location>
        <begin position="209"/>
        <end position="227"/>
    </location>
</feature>
<protein>
    <submittedName>
        <fullName evidence="3">Uncharacterized protein</fullName>
    </submittedName>
</protein>
<keyword evidence="2" id="KW-0732">Signal</keyword>
<organism evidence="3 4">
    <name type="scientific">Arctia plantaginis</name>
    <name type="common">Wood tiger moth</name>
    <name type="synonym">Phalaena plantaginis</name>
    <dbReference type="NCBI Taxonomy" id="874455"/>
    <lineage>
        <taxon>Eukaryota</taxon>
        <taxon>Metazoa</taxon>
        <taxon>Ecdysozoa</taxon>
        <taxon>Arthropoda</taxon>
        <taxon>Hexapoda</taxon>
        <taxon>Insecta</taxon>
        <taxon>Pterygota</taxon>
        <taxon>Neoptera</taxon>
        <taxon>Endopterygota</taxon>
        <taxon>Lepidoptera</taxon>
        <taxon>Glossata</taxon>
        <taxon>Ditrysia</taxon>
        <taxon>Noctuoidea</taxon>
        <taxon>Erebidae</taxon>
        <taxon>Arctiinae</taxon>
        <taxon>Arctia</taxon>
    </lineage>
</organism>
<comment type="caution">
    <text evidence="3">The sequence shown here is derived from an EMBL/GenBank/DDBJ whole genome shotgun (WGS) entry which is preliminary data.</text>
</comment>
<keyword evidence="4" id="KW-1185">Reference proteome</keyword>
<feature type="compositionally biased region" description="Basic and acidic residues" evidence="1">
    <location>
        <begin position="155"/>
        <end position="165"/>
    </location>
</feature>
<gene>
    <name evidence="3" type="ORF">APLA_LOCUS9623</name>
</gene>
<feature type="compositionally biased region" description="Polar residues" evidence="1">
    <location>
        <begin position="276"/>
        <end position="288"/>
    </location>
</feature>
<evidence type="ECO:0000313" key="4">
    <source>
        <dbReference type="Proteomes" id="UP000494106"/>
    </source>
</evidence>
<feature type="region of interest" description="Disordered" evidence="1">
    <location>
        <begin position="116"/>
        <end position="315"/>
    </location>
</feature>